<evidence type="ECO:0000259" key="2">
    <source>
        <dbReference type="Pfam" id="PF20109"/>
    </source>
</evidence>
<dbReference type="AlphaFoldDB" id="A0A2S7K704"/>
<gene>
    <name evidence="3" type="ORF">CW354_08370</name>
</gene>
<evidence type="ECO:0000313" key="4">
    <source>
        <dbReference type="Proteomes" id="UP000239504"/>
    </source>
</evidence>
<feature type="domain" description="T6SS Transcription factor RovC-like DNA binding" evidence="1">
    <location>
        <begin position="201"/>
        <end position="266"/>
    </location>
</feature>
<dbReference type="InterPro" id="IPR045465">
    <property type="entry name" value="Trans_reg_dom"/>
</dbReference>
<dbReference type="Pfam" id="PF20109">
    <property type="entry name" value="Trans_reg_dom"/>
    <property type="match status" value="1"/>
</dbReference>
<evidence type="ECO:0000259" key="1">
    <source>
        <dbReference type="Pfam" id="PF10074"/>
    </source>
</evidence>
<evidence type="ECO:0000313" key="3">
    <source>
        <dbReference type="EMBL" id="PQA88304.1"/>
    </source>
</evidence>
<dbReference type="InterPro" id="IPR018754">
    <property type="entry name" value="RovC-like_DNA-bd"/>
</dbReference>
<proteinExistence type="predicted"/>
<organism evidence="3 4">
    <name type="scientific">Hyphococcus luteus</name>
    <dbReference type="NCBI Taxonomy" id="2058213"/>
    <lineage>
        <taxon>Bacteria</taxon>
        <taxon>Pseudomonadati</taxon>
        <taxon>Pseudomonadota</taxon>
        <taxon>Alphaproteobacteria</taxon>
        <taxon>Parvularculales</taxon>
        <taxon>Parvularculaceae</taxon>
        <taxon>Hyphococcus</taxon>
    </lineage>
</organism>
<reference evidence="3 4" key="1">
    <citation type="submission" date="2017-12" db="EMBL/GenBank/DDBJ databases">
        <authorList>
            <person name="Hurst M.R.H."/>
        </authorList>
    </citation>
    <scope>NUCLEOTIDE SEQUENCE [LARGE SCALE GENOMIC DNA]</scope>
    <source>
        <strain evidence="3 4">SY-3-19</strain>
    </source>
</reference>
<accession>A0A2S7K704</accession>
<dbReference type="Pfam" id="PF10074">
    <property type="entry name" value="RovC_DNA-bd"/>
    <property type="match status" value="1"/>
</dbReference>
<feature type="domain" description="Transcriptional regulator-like" evidence="2">
    <location>
        <begin position="13"/>
        <end position="76"/>
    </location>
</feature>
<sequence length="276" mass="31775">MEHFTIGDRVELSRYDYLWRLSPDRWAWEFLRRNPDFRRDAATRRDDDISERKAPCVNARILRAREPQPLADRWGLVMMPDPNLNGHDADVVWNLAAFPDQIIIYCVTRAPHEPCEIWERVNAVSKSTHVTDYSGREYLLCRCDGSVIQNCCTGVSLLGLEPVGVRLMITDMQSFPRRSKLLQSAFDVYNGVYPTRPAQWSKTTQILRDGLIALDCLALGGNHRDVAAALYGQIRVREEWNGPSMKHAVRYLVKKAEALRDGGYREDLLRADPFLR</sequence>
<name>A0A2S7K704_9PROT</name>
<evidence type="ECO:0008006" key="5">
    <source>
        <dbReference type="Google" id="ProtNLM"/>
    </source>
</evidence>
<keyword evidence="4" id="KW-1185">Reference proteome</keyword>
<dbReference type="Proteomes" id="UP000239504">
    <property type="component" value="Unassembled WGS sequence"/>
</dbReference>
<dbReference type="OrthoDB" id="8654520at2"/>
<protein>
    <recommendedName>
        <fullName evidence="5">DUF2285 domain-containing protein</fullName>
    </recommendedName>
</protein>
<dbReference type="RefSeq" id="WP_104829548.1">
    <property type="nucleotide sequence ID" value="NZ_PJCH01000005.1"/>
</dbReference>
<dbReference type="EMBL" id="PJCH01000005">
    <property type="protein sequence ID" value="PQA88304.1"/>
    <property type="molecule type" value="Genomic_DNA"/>
</dbReference>
<comment type="caution">
    <text evidence="3">The sequence shown here is derived from an EMBL/GenBank/DDBJ whole genome shotgun (WGS) entry which is preliminary data.</text>
</comment>